<evidence type="ECO:0000313" key="5">
    <source>
        <dbReference type="EMBL" id="MCP9274686.1"/>
    </source>
</evidence>
<feature type="domain" description="Glycoside hydrolase family 5" evidence="4">
    <location>
        <begin position="307"/>
        <end position="537"/>
    </location>
</feature>
<dbReference type="InterPro" id="IPR010221">
    <property type="entry name" value="VCBS_dom"/>
</dbReference>
<name>A0ABT1M6D8_9MYCO</name>
<evidence type="ECO:0000256" key="2">
    <source>
        <dbReference type="ARBA" id="ARBA00023295"/>
    </source>
</evidence>
<dbReference type="Proteomes" id="UP001651690">
    <property type="component" value="Unassembled WGS sequence"/>
</dbReference>
<sequence length="614" mass="64746">DADYDALRYSAANTTKGTVTVTTTGAWTYTPTTAARHAAAAIGAPASAKQDTITLTVSDGYGGTTNIPVTLTIIPKNTAPTNAVAIVSNTHLRTGVVTGAITASDADGDGFTYKSTTSTKGALSIGTSGAFTYTPTAAARQAASAANATPAAKLDTFTITLADGHGGSAQTVLTVAVTPYGANSPLTQVSSSVGQPNSAIGAVQGTVTAIDPEGDALTYRVTSGPTKGSVSIDTGTGAFTYTPTTRARYDATVRPPGQVVDSFTVTVSDAYGASVSTTVSAVPIAGYDAHAIDQRPTSVGITDPYLYYASQEETDEILDRLQAAGVDTVRIHVPWAGVEVEDDVYDWSRVDRMVDSARARNITVVATLNHTPEWAVTPGQPPLSGAPADPQTYADFAGVVAARYAGRVSAYEVWNEPNAKIFWGPEPSPAQYTALLKVAYAAIKAADPNATVVAGSVGFIEDNPGETIDAVRFVREMYENGAAGSFDALAFHPYHYWSPLSVEDPEQIYPRAQLEQIHQLMVANGDGEKVIWATEYGQPTLIGGEARQAEFLADFLRTWREIPYAGPAYLYTTRDGVGYTDLENSFGLYREDWTPKPALGVVEEVIDENDARDL</sequence>
<protein>
    <submittedName>
        <fullName evidence="5">Ig-like domain-containing protein</fullName>
    </submittedName>
</protein>
<dbReference type="NCBIfam" id="TIGR01965">
    <property type="entry name" value="VCBS_repeat"/>
    <property type="match status" value="3"/>
</dbReference>
<gene>
    <name evidence="5" type="ORF">NM203_21060</name>
</gene>
<dbReference type="InterPro" id="IPR051923">
    <property type="entry name" value="Glycosyl_Hydrolase_39"/>
</dbReference>
<dbReference type="InterPro" id="IPR017853">
    <property type="entry name" value="GH"/>
</dbReference>
<organism evidence="5 6">
    <name type="scientific">Mycolicibacterium arenosum</name>
    <dbReference type="NCBI Taxonomy" id="2952157"/>
    <lineage>
        <taxon>Bacteria</taxon>
        <taxon>Bacillati</taxon>
        <taxon>Actinomycetota</taxon>
        <taxon>Actinomycetes</taxon>
        <taxon>Mycobacteriales</taxon>
        <taxon>Mycobacteriaceae</taxon>
        <taxon>Mycolicibacterium</taxon>
    </lineage>
</organism>
<evidence type="ECO:0000256" key="1">
    <source>
        <dbReference type="ARBA" id="ARBA00022801"/>
    </source>
</evidence>
<comment type="caution">
    <text evidence="5">The sequence shown here is derived from an EMBL/GenBank/DDBJ whole genome shotgun (WGS) entry which is preliminary data.</text>
</comment>
<feature type="non-terminal residue" evidence="5">
    <location>
        <position position="1"/>
    </location>
</feature>
<evidence type="ECO:0000259" key="4">
    <source>
        <dbReference type="Pfam" id="PF00150"/>
    </source>
</evidence>
<dbReference type="InterPro" id="IPR013783">
    <property type="entry name" value="Ig-like_fold"/>
</dbReference>
<dbReference type="InterPro" id="IPR001547">
    <property type="entry name" value="Glyco_hydro_5"/>
</dbReference>
<evidence type="ECO:0000313" key="6">
    <source>
        <dbReference type="Proteomes" id="UP001651690"/>
    </source>
</evidence>
<keyword evidence="6" id="KW-1185">Reference proteome</keyword>
<dbReference type="CDD" id="cd11304">
    <property type="entry name" value="Cadherin_repeat"/>
    <property type="match status" value="1"/>
</dbReference>
<dbReference type="Gene3D" id="3.20.20.80">
    <property type="entry name" value="Glycosidases"/>
    <property type="match status" value="1"/>
</dbReference>
<keyword evidence="2 3" id="KW-0326">Glycosidase</keyword>
<reference evidence="5 6" key="1">
    <citation type="submission" date="2022-06" db="EMBL/GenBank/DDBJ databases">
        <title>Mycolicibacterium sp. CAU 1645 isolated from seawater.</title>
        <authorList>
            <person name="Kim W."/>
        </authorList>
    </citation>
    <scope>NUCLEOTIDE SEQUENCE [LARGE SCALE GENOMIC DNA]</scope>
    <source>
        <strain evidence="5 6">CAU 1645</strain>
    </source>
</reference>
<keyword evidence="1 3" id="KW-0378">Hydrolase</keyword>
<dbReference type="Pfam" id="PF00150">
    <property type="entry name" value="Cellulase"/>
    <property type="match status" value="1"/>
</dbReference>
<dbReference type="SUPFAM" id="SSF51445">
    <property type="entry name" value="(Trans)glycosidases"/>
    <property type="match status" value="1"/>
</dbReference>
<dbReference type="Pfam" id="PF17963">
    <property type="entry name" value="Big_9"/>
    <property type="match status" value="3"/>
</dbReference>
<proteinExistence type="inferred from homology"/>
<evidence type="ECO:0000256" key="3">
    <source>
        <dbReference type="RuleBase" id="RU361153"/>
    </source>
</evidence>
<comment type="similarity">
    <text evidence="3">Belongs to the glycosyl hydrolase 5 (cellulase A) family.</text>
</comment>
<dbReference type="PANTHER" id="PTHR12631:SF10">
    <property type="entry name" value="BETA-XYLOSIDASE-LIKE PROTEIN-RELATED"/>
    <property type="match status" value="1"/>
</dbReference>
<dbReference type="PANTHER" id="PTHR12631">
    <property type="entry name" value="ALPHA-L-IDURONIDASE"/>
    <property type="match status" value="1"/>
</dbReference>
<dbReference type="RefSeq" id="WP_255062360.1">
    <property type="nucleotide sequence ID" value="NZ_JANDBD010000009.1"/>
</dbReference>
<dbReference type="Gene3D" id="2.60.40.10">
    <property type="entry name" value="Immunoglobulins"/>
    <property type="match status" value="1"/>
</dbReference>
<dbReference type="EMBL" id="JANDBD010000009">
    <property type="protein sequence ID" value="MCP9274686.1"/>
    <property type="molecule type" value="Genomic_DNA"/>
</dbReference>
<accession>A0ABT1M6D8</accession>